<evidence type="ECO:0000256" key="3">
    <source>
        <dbReference type="SAM" id="MobiDB-lite"/>
    </source>
</evidence>
<gene>
    <name evidence="5" type="ORF">M5K25_019237</name>
</gene>
<feature type="domain" description="RRM" evidence="4">
    <location>
        <begin position="8"/>
        <end position="86"/>
    </location>
</feature>
<dbReference type="InterPro" id="IPR012677">
    <property type="entry name" value="Nucleotide-bd_a/b_plait_sf"/>
</dbReference>
<evidence type="ECO:0000256" key="2">
    <source>
        <dbReference type="PROSITE-ProRule" id="PRU00176"/>
    </source>
</evidence>
<proteinExistence type="predicted"/>
<name>A0ABD0ULB8_DENTH</name>
<dbReference type="Gene3D" id="3.30.70.330">
    <property type="match status" value="1"/>
</dbReference>
<organism evidence="5 6">
    <name type="scientific">Dendrobium thyrsiflorum</name>
    <name type="common">Pinecone-like raceme dendrobium</name>
    <name type="synonym">Orchid</name>
    <dbReference type="NCBI Taxonomy" id="117978"/>
    <lineage>
        <taxon>Eukaryota</taxon>
        <taxon>Viridiplantae</taxon>
        <taxon>Streptophyta</taxon>
        <taxon>Embryophyta</taxon>
        <taxon>Tracheophyta</taxon>
        <taxon>Spermatophyta</taxon>
        <taxon>Magnoliopsida</taxon>
        <taxon>Liliopsida</taxon>
        <taxon>Asparagales</taxon>
        <taxon>Orchidaceae</taxon>
        <taxon>Epidendroideae</taxon>
        <taxon>Malaxideae</taxon>
        <taxon>Dendrobiinae</taxon>
        <taxon>Dendrobium</taxon>
    </lineage>
</organism>
<sequence length="164" mass="16717">MAGPEGDFRVFVGGLAWATDERTVEDAFKSFGEVIDAKVINDRETGRSRGFGFVTFATEQSMRDAIKGMDGQILDGRNITVNEAQSRGGGGRSGGGGGYQNREGGFGGGSGGGGYQNRDGGYSGGGYNRGGGGGGGGYGRGRGYGGGGSRYPRDGGDSDGNWRN</sequence>
<evidence type="ECO:0000313" key="5">
    <source>
        <dbReference type="EMBL" id="KAL0911122.1"/>
    </source>
</evidence>
<dbReference type="EMBL" id="JANQDX010000015">
    <property type="protein sequence ID" value="KAL0911122.1"/>
    <property type="molecule type" value="Genomic_DNA"/>
</dbReference>
<protein>
    <recommendedName>
        <fullName evidence="4">RRM domain-containing protein</fullName>
    </recommendedName>
</protein>
<dbReference type="AlphaFoldDB" id="A0ABD0ULB8"/>
<feature type="compositionally biased region" description="Basic and acidic residues" evidence="3">
    <location>
        <begin position="151"/>
        <end position="164"/>
    </location>
</feature>
<dbReference type="PANTHER" id="PTHR48027">
    <property type="entry name" value="HETEROGENEOUS NUCLEAR RIBONUCLEOPROTEIN 87F-RELATED"/>
    <property type="match status" value="1"/>
</dbReference>
<dbReference type="CDD" id="cd21608">
    <property type="entry name" value="RRM2_NsCP33_like"/>
    <property type="match status" value="1"/>
</dbReference>
<dbReference type="GO" id="GO:0003723">
    <property type="term" value="F:RNA binding"/>
    <property type="evidence" value="ECO:0007669"/>
    <property type="project" value="UniProtKB-UniRule"/>
</dbReference>
<dbReference type="Proteomes" id="UP001552299">
    <property type="component" value="Unassembled WGS sequence"/>
</dbReference>
<evidence type="ECO:0000256" key="1">
    <source>
        <dbReference type="ARBA" id="ARBA00022884"/>
    </source>
</evidence>
<dbReference type="Pfam" id="PF00076">
    <property type="entry name" value="RRM_1"/>
    <property type="match status" value="1"/>
</dbReference>
<evidence type="ECO:0000313" key="6">
    <source>
        <dbReference type="Proteomes" id="UP001552299"/>
    </source>
</evidence>
<dbReference type="SMART" id="SM00360">
    <property type="entry name" value="RRM"/>
    <property type="match status" value="1"/>
</dbReference>
<accession>A0ABD0ULB8</accession>
<keyword evidence="1 2" id="KW-0694">RNA-binding</keyword>
<dbReference type="SUPFAM" id="SSF54928">
    <property type="entry name" value="RNA-binding domain, RBD"/>
    <property type="match status" value="1"/>
</dbReference>
<dbReference type="PROSITE" id="PS50102">
    <property type="entry name" value="RRM"/>
    <property type="match status" value="1"/>
</dbReference>
<comment type="caution">
    <text evidence="5">The sequence shown here is derived from an EMBL/GenBank/DDBJ whole genome shotgun (WGS) entry which is preliminary data.</text>
</comment>
<feature type="compositionally biased region" description="Gly residues" evidence="3">
    <location>
        <begin position="87"/>
        <end position="149"/>
    </location>
</feature>
<dbReference type="InterPro" id="IPR052462">
    <property type="entry name" value="SLIRP/GR-RBP-like"/>
</dbReference>
<dbReference type="InterPro" id="IPR035979">
    <property type="entry name" value="RBD_domain_sf"/>
</dbReference>
<dbReference type="InterPro" id="IPR048289">
    <property type="entry name" value="RRM2_NsCP33-like"/>
</dbReference>
<dbReference type="InterPro" id="IPR000504">
    <property type="entry name" value="RRM_dom"/>
</dbReference>
<reference evidence="5 6" key="1">
    <citation type="journal article" date="2024" name="Plant Biotechnol. J.">
        <title>Dendrobium thyrsiflorum genome and its molecular insights into genes involved in important horticultural traits.</title>
        <authorList>
            <person name="Chen B."/>
            <person name="Wang J.Y."/>
            <person name="Zheng P.J."/>
            <person name="Li K.L."/>
            <person name="Liang Y.M."/>
            <person name="Chen X.F."/>
            <person name="Zhang C."/>
            <person name="Zhao X."/>
            <person name="He X."/>
            <person name="Zhang G.Q."/>
            <person name="Liu Z.J."/>
            <person name="Xu Q."/>
        </authorList>
    </citation>
    <scope>NUCLEOTIDE SEQUENCE [LARGE SCALE GENOMIC DNA]</scope>
    <source>
        <strain evidence="5">GZMU011</strain>
    </source>
</reference>
<keyword evidence="6" id="KW-1185">Reference proteome</keyword>
<feature type="region of interest" description="Disordered" evidence="3">
    <location>
        <begin position="78"/>
        <end position="164"/>
    </location>
</feature>
<evidence type="ECO:0000259" key="4">
    <source>
        <dbReference type="PROSITE" id="PS50102"/>
    </source>
</evidence>